<reference evidence="1" key="1">
    <citation type="submission" date="2019-08" db="EMBL/GenBank/DDBJ databases">
        <authorList>
            <person name="Kucharzyk K."/>
            <person name="Murdoch R.W."/>
            <person name="Higgins S."/>
            <person name="Loffler F."/>
        </authorList>
    </citation>
    <scope>NUCLEOTIDE SEQUENCE</scope>
</reference>
<dbReference type="EMBL" id="VSSQ01082935">
    <property type="protein sequence ID" value="MPN31418.1"/>
    <property type="molecule type" value="Genomic_DNA"/>
</dbReference>
<accession>A0A645GXG5</accession>
<proteinExistence type="predicted"/>
<dbReference type="AlphaFoldDB" id="A0A645GXG5"/>
<name>A0A645GXG5_9ZZZZ</name>
<comment type="caution">
    <text evidence="1">The sequence shown here is derived from an EMBL/GenBank/DDBJ whole genome shotgun (WGS) entry which is preliminary data.</text>
</comment>
<protein>
    <submittedName>
        <fullName evidence="1">Uncharacterized protein</fullName>
    </submittedName>
</protein>
<sequence length="69" mass="7806">MIDFDITPTCVVFSRDETVYAYVFADDKTYVISETGSNAQFVMAGGSYALWRDMSDSTQTLWKYLKVVG</sequence>
<organism evidence="1">
    <name type="scientific">bioreactor metagenome</name>
    <dbReference type="NCBI Taxonomy" id="1076179"/>
    <lineage>
        <taxon>unclassified sequences</taxon>
        <taxon>metagenomes</taxon>
        <taxon>ecological metagenomes</taxon>
    </lineage>
</organism>
<gene>
    <name evidence="1" type="ORF">SDC9_178892</name>
</gene>
<evidence type="ECO:0000313" key="1">
    <source>
        <dbReference type="EMBL" id="MPN31418.1"/>
    </source>
</evidence>